<organism evidence="1 2">
    <name type="scientific">Devosia albogilva</name>
    <dbReference type="NCBI Taxonomy" id="429726"/>
    <lineage>
        <taxon>Bacteria</taxon>
        <taxon>Pseudomonadati</taxon>
        <taxon>Pseudomonadota</taxon>
        <taxon>Alphaproteobacteria</taxon>
        <taxon>Hyphomicrobiales</taxon>
        <taxon>Devosiaceae</taxon>
        <taxon>Devosia</taxon>
    </lineage>
</organism>
<proteinExistence type="predicted"/>
<dbReference type="Proteomes" id="UP001597521">
    <property type="component" value="Unassembled WGS sequence"/>
</dbReference>
<keyword evidence="1" id="KW-0436">Ligase</keyword>
<dbReference type="SUPFAM" id="SSF55144">
    <property type="entry name" value="LigT-like"/>
    <property type="match status" value="1"/>
</dbReference>
<gene>
    <name evidence="1" type="ORF">ACFSX5_03350</name>
</gene>
<keyword evidence="2" id="KW-1185">Reference proteome</keyword>
<accession>A0ABW5QHJ8</accession>
<dbReference type="InterPro" id="IPR009097">
    <property type="entry name" value="Cyclic_Pdiesterase"/>
</dbReference>
<name>A0ABW5QHJ8_9HYPH</name>
<evidence type="ECO:0000313" key="2">
    <source>
        <dbReference type="Proteomes" id="UP001597521"/>
    </source>
</evidence>
<comment type="caution">
    <text evidence="1">The sequence shown here is derived from an EMBL/GenBank/DDBJ whole genome shotgun (WGS) entry which is preliminary data.</text>
</comment>
<protein>
    <submittedName>
        <fullName evidence="1">2'-5' RNA ligase family protein</fullName>
    </submittedName>
</protein>
<dbReference type="RefSeq" id="WP_386831763.1">
    <property type="nucleotide sequence ID" value="NZ_JBHUNP010000001.1"/>
</dbReference>
<dbReference type="EMBL" id="JBHUNP010000001">
    <property type="protein sequence ID" value="MFD2646826.1"/>
    <property type="molecule type" value="Genomic_DNA"/>
</dbReference>
<dbReference type="GO" id="GO:0016874">
    <property type="term" value="F:ligase activity"/>
    <property type="evidence" value="ECO:0007669"/>
    <property type="project" value="UniProtKB-KW"/>
</dbReference>
<dbReference type="Gene3D" id="3.90.1140.10">
    <property type="entry name" value="Cyclic phosphodiesterase"/>
    <property type="match status" value="1"/>
</dbReference>
<evidence type="ECO:0000313" key="1">
    <source>
        <dbReference type="EMBL" id="MFD2646826.1"/>
    </source>
</evidence>
<dbReference type="Pfam" id="PF13563">
    <property type="entry name" value="2_5_RNA_ligase2"/>
    <property type="match status" value="1"/>
</dbReference>
<sequence length="168" mass="18840">MPFALCLRIDDVAERNVAELWRKMAEENVSRDMLDLGYAPHVTLVVLDAAPDAASLALARAKLKSLECVVGEARRFDDTDIVWLAVDGGEVLFSLHGQVAECFPETSIRQHYRAGAWTPHLTMHTSGAGDRVLKWVHDAWYGPQTARFMAAEFVEFPPVRVLLRDHLN</sequence>
<reference evidence="2" key="1">
    <citation type="journal article" date="2019" name="Int. J. Syst. Evol. Microbiol.">
        <title>The Global Catalogue of Microorganisms (GCM) 10K type strain sequencing project: providing services to taxonomists for standard genome sequencing and annotation.</title>
        <authorList>
            <consortium name="The Broad Institute Genomics Platform"/>
            <consortium name="The Broad Institute Genome Sequencing Center for Infectious Disease"/>
            <person name="Wu L."/>
            <person name="Ma J."/>
        </authorList>
    </citation>
    <scope>NUCLEOTIDE SEQUENCE [LARGE SCALE GENOMIC DNA]</scope>
    <source>
        <strain evidence="2">CCM 7427</strain>
    </source>
</reference>